<gene>
    <name evidence="2" type="ORF">PCAL00307_LOCUS18843</name>
</gene>
<evidence type="ECO:0000256" key="1">
    <source>
        <dbReference type="SAM" id="MobiDB-lite"/>
    </source>
</evidence>
<dbReference type="AlphaFoldDB" id="A0A7S4A4I1"/>
<sequence length="177" mass="18407">MAYPQLGEAQVAALATTVVRRPASGGAAAANLTTYLKTDLDALVAARDARDPVWLEVTSGSRVTRGSIRHLYPGLSDADVATLPKAVANKPMGPNQSARQVYTYLRRDVDALAGARLPTVADAGEISPRSPAPKKSRASSKSRASTRGRIRAVDEEGGAKRSGSVLDLLANAAAQTG</sequence>
<protein>
    <submittedName>
        <fullName evidence="2">Uncharacterized protein</fullName>
    </submittedName>
</protein>
<feature type="compositionally biased region" description="Basic residues" evidence="1">
    <location>
        <begin position="132"/>
        <end position="150"/>
    </location>
</feature>
<accession>A0A7S4A4I1</accession>
<name>A0A7S4A4I1_9STRA</name>
<organism evidence="2">
    <name type="scientific">Pelagomonas calceolata</name>
    <dbReference type="NCBI Taxonomy" id="35677"/>
    <lineage>
        <taxon>Eukaryota</taxon>
        <taxon>Sar</taxon>
        <taxon>Stramenopiles</taxon>
        <taxon>Ochrophyta</taxon>
        <taxon>Pelagophyceae</taxon>
        <taxon>Pelagomonadales</taxon>
        <taxon>Pelagomonadaceae</taxon>
        <taxon>Pelagomonas</taxon>
    </lineage>
</organism>
<proteinExistence type="predicted"/>
<evidence type="ECO:0000313" key="2">
    <source>
        <dbReference type="EMBL" id="CAE0703396.1"/>
    </source>
</evidence>
<dbReference type="EMBL" id="HBIW01021836">
    <property type="protein sequence ID" value="CAE0703396.1"/>
    <property type="molecule type" value="Transcribed_RNA"/>
</dbReference>
<feature type="region of interest" description="Disordered" evidence="1">
    <location>
        <begin position="122"/>
        <end position="177"/>
    </location>
</feature>
<reference evidence="2" key="1">
    <citation type="submission" date="2021-01" db="EMBL/GenBank/DDBJ databases">
        <authorList>
            <person name="Corre E."/>
            <person name="Pelletier E."/>
            <person name="Niang G."/>
            <person name="Scheremetjew M."/>
            <person name="Finn R."/>
            <person name="Kale V."/>
            <person name="Holt S."/>
            <person name="Cochrane G."/>
            <person name="Meng A."/>
            <person name="Brown T."/>
            <person name="Cohen L."/>
        </authorList>
    </citation>
    <scope>NUCLEOTIDE SEQUENCE</scope>
    <source>
        <strain evidence="2">CCMP1756</strain>
    </source>
</reference>